<protein>
    <submittedName>
        <fullName evidence="11">Heme binding protein, putative</fullName>
        <ecNumber evidence="11">1.14.14.1</ecNumber>
    </submittedName>
</protein>
<evidence type="ECO:0000256" key="5">
    <source>
        <dbReference type="ARBA" id="ARBA00023002"/>
    </source>
</evidence>
<evidence type="ECO:0000313" key="11">
    <source>
        <dbReference type="EMBL" id="EEF36090.1"/>
    </source>
</evidence>
<dbReference type="eggNOG" id="KOG0157">
    <property type="taxonomic scope" value="Eukaryota"/>
</dbReference>
<dbReference type="STRING" id="3988.B9SJY2"/>
<comment type="cofactor">
    <cofactor evidence="1 8">
        <name>heme</name>
        <dbReference type="ChEBI" id="CHEBI:30413"/>
    </cofactor>
</comment>
<keyword evidence="12" id="KW-1185">Reference proteome</keyword>
<dbReference type="Gene3D" id="1.10.630.10">
    <property type="entry name" value="Cytochrome P450"/>
    <property type="match status" value="2"/>
</dbReference>
<sequence length="469" mass="54137">MVPLACYLQLILTAVFFSFFICLFKSNKNGLPRNWPFLGMSPMFILINLRRLPDKIAELLERNEGTFLLKGPWFSDVDMLVTSDPANVHYVTTKNFWNYPKGPESKQLFDFLGNTLFNMDFDEWTSVRKITNSYLKHQQFHRFVNEVIVDNVNKGLIPVLEHVAAQGLVVDLQDLFKRYTYDAAWKITTGYSPNSLSIDFPEVPFINAIDDACEASFNRHLLPGSLWRLKRWLQLGTEKKLSAARKTLHDVAAKYLLMKTEELKKAGEKQFKEDDAETFDALRYCMLNIRELVETTFPAEEVVRDNIISLTFAAYDTSAPTLSWLFWLLSENPHVEAKIKEELHNNFSKKWQLSSKEELRKLVRIIMSGYAIGRMTSVWGDDCLEFRPERWIDEKGTLKYETPAKFFIFNAGPRTCLGKEVALTMLKAAAATIVYNYDIQVAETRLATPKSSIILQMKNGMRVRLKRNA</sequence>
<evidence type="ECO:0000256" key="9">
    <source>
        <dbReference type="RuleBase" id="RU000461"/>
    </source>
</evidence>
<keyword evidence="4 8" id="KW-0479">Metal-binding</keyword>
<organism evidence="11 12">
    <name type="scientific">Ricinus communis</name>
    <name type="common">Castor bean</name>
    <dbReference type="NCBI Taxonomy" id="3988"/>
    <lineage>
        <taxon>Eukaryota</taxon>
        <taxon>Viridiplantae</taxon>
        <taxon>Streptophyta</taxon>
        <taxon>Embryophyta</taxon>
        <taxon>Tracheophyta</taxon>
        <taxon>Spermatophyta</taxon>
        <taxon>Magnoliopsida</taxon>
        <taxon>eudicotyledons</taxon>
        <taxon>Gunneridae</taxon>
        <taxon>Pentapetalae</taxon>
        <taxon>rosids</taxon>
        <taxon>fabids</taxon>
        <taxon>Malpighiales</taxon>
        <taxon>Euphorbiaceae</taxon>
        <taxon>Acalyphoideae</taxon>
        <taxon>Acalypheae</taxon>
        <taxon>Ricinus</taxon>
    </lineage>
</organism>
<dbReference type="InterPro" id="IPR002401">
    <property type="entry name" value="Cyt_P450_E_grp-I"/>
</dbReference>
<evidence type="ECO:0000256" key="8">
    <source>
        <dbReference type="PIRSR" id="PIRSR602401-1"/>
    </source>
</evidence>
<gene>
    <name evidence="11" type="ORF">RCOM_0577430</name>
</gene>
<dbReference type="PANTHER" id="PTHR24296">
    <property type="entry name" value="CYTOCHROME P450"/>
    <property type="match status" value="1"/>
</dbReference>
<feature type="binding site" description="axial binding residue" evidence="8">
    <location>
        <position position="416"/>
    </location>
    <ligand>
        <name>heme</name>
        <dbReference type="ChEBI" id="CHEBI:30413"/>
    </ligand>
    <ligandPart>
        <name>Fe</name>
        <dbReference type="ChEBI" id="CHEBI:18248"/>
    </ligandPart>
</feature>
<accession>B9SJY2</accession>
<evidence type="ECO:0000256" key="3">
    <source>
        <dbReference type="ARBA" id="ARBA00022617"/>
    </source>
</evidence>
<keyword evidence="10" id="KW-0812">Transmembrane</keyword>
<keyword evidence="3 8" id="KW-0349">Heme</keyword>
<keyword evidence="10" id="KW-1133">Transmembrane helix</keyword>
<proteinExistence type="inferred from homology"/>
<dbReference type="GO" id="GO:0005506">
    <property type="term" value="F:iron ion binding"/>
    <property type="evidence" value="ECO:0007669"/>
    <property type="project" value="InterPro"/>
</dbReference>
<name>B9SJY2_RICCO</name>
<reference evidence="12" key="1">
    <citation type="journal article" date="2010" name="Nat. Biotechnol.">
        <title>Draft genome sequence of the oilseed species Ricinus communis.</title>
        <authorList>
            <person name="Chan A.P."/>
            <person name="Crabtree J."/>
            <person name="Zhao Q."/>
            <person name="Lorenzi H."/>
            <person name="Orvis J."/>
            <person name="Puiu D."/>
            <person name="Melake-Berhan A."/>
            <person name="Jones K.M."/>
            <person name="Redman J."/>
            <person name="Chen G."/>
            <person name="Cahoon E.B."/>
            <person name="Gedil M."/>
            <person name="Stanke M."/>
            <person name="Haas B.J."/>
            <person name="Wortman J.R."/>
            <person name="Fraser-Liggett C.M."/>
            <person name="Ravel J."/>
            <person name="Rabinowicz P.D."/>
        </authorList>
    </citation>
    <scope>NUCLEOTIDE SEQUENCE [LARGE SCALE GENOMIC DNA]</scope>
    <source>
        <strain evidence="12">cv. Hale</strain>
    </source>
</reference>
<dbReference type="PROSITE" id="PS00086">
    <property type="entry name" value="CYTOCHROME_P450"/>
    <property type="match status" value="1"/>
</dbReference>
<dbReference type="InterPro" id="IPR001128">
    <property type="entry name" value="Cyt_P450"/>
</dbReference>
<dbReference type="GO" id="GO:0020037">
    <property type="term" value="F:heme binding"/>
    <property type="evidence" value="ECO:0007669"/>
    <property type="project" value="InterPro"/>
</dbReference>
<dbReference type="SUPFAM" id="SSF48264">
    <property type="entry name" value="Cytochrome P450"/>
    <property type="match status" value="1"/>
</dbReference>
<feature type="transmembrane region" description="Helical" evidence="10">
    <location>
        <begin position="6"/>
        <end position="24"/>
    </location>
</feature>
<dbReference type="InterPro" id="IPR017972">
    <property type="entry name" value="Cyt_P450_CS"/>
</dbReference>
<dbReference type="PRINTS" id="PR00463">
    <property type="entry name" value="EP450I"/>
</dbReference>
<keyword evidence="5 9" id="KW-0560">Oxidoreductase</keyword>
<evidence type="ECO:0000256" key="1">
    <source>
        <dbReference type="ARBA" id="ARBA00001971"/>
    </source>
</evidence>
<dbReference type="InParanoid" id="B9SJY2"/>
<keyword evidence="7 9" id="KW-0503">Monooxygenase</keyword>
<dbReference type="Pfam" id="PF00067">
    <property type="entry name" value="p450"/>
    <property type="match status" value="2"/>
</dbReference>
<evidence type="ECO:0000256" key="7">
    <source>
        <dbReference type="ARBA" id="ARBA00023033"/>
    </source>
</evidence>
<dbReference type="GO" id="GO:0006629">
    <property type="term" value="P:lipid metabolic process"/>
    <property type="evidence" value="ECO:0007669"/>
    <property type="project" value="UniProtKB-ARBA"/>
</dbReference>
<dbReference type="EC" id="1.14.14.1" evidence="11"/>
<dbReference type="AlphaFoldDB" id="B9SJY2"/>
<dbReference type="Proteomes" id="UP000008311">
    <property type="component" value="Unassembled WGS sequence"/>
</dbReference>
<evidence type="ECO:0000256" key="2">
    <source>
        <dbReference type="ARBA" id="ARBA00010617"/>
    </source>
</evidence>
<keyword evidence="10" id="KW-0472">Membrane</keyword>
<dbReference type="EMBL" id="EQ973994">
    <property type="protein sequence ID" value="EEF36090.1"/>
    <property type="molecule type" value="Genomic_DNA"/>
</dbReference>
<evidence type="ECO:0000256" key="10">
    <source>
        <dbReference type="SAM" id="Phobius"/>
    </source>
</evidence>
<evidence type="ECO:0000256" key="6">
    <source>
        <dbReference type="ARBA" id="ARBA00023004"/>
    </source>
</evidence>
<comment type="similarity">
    <text evidence="2 9">Belongs to the cytochrome P450 family.</text>
</comment>
<dbReference type="PRINTS" id="PR00385">
    <property type="entry name" value="P450"/>
</dbReference>
<evidence type="ECO:0000256" key="4">
    <source>
        <dbReference type="ARBA" id="ARBA00022723"/>
    </source>
</evidence>
<dbReference type="GO" id="GO:0016712">
    <property type="term" value="F:oxidoreductase activity, acting on paired donors, with incorporation or reduction of molecular oxygen, reduced flavin or flavoprotein as one donor, and incorporation of one atom of oxygen"/>
    <property type="evidence" value="ECO:0007669"/>
    <property type="project" value="UniProtKB-EC"/>
</dbReference>
<evidence type="ECO:0000313" key="12">
    <source>
        <dbReference type="Proteomes" id="UP000008311"/>
    </source>
</evidence>
<dbReference type="InterPro" id="IPR036396">
    <property type="entry name" value="Cyt_P450_sf"/>
</dbReference>
<keyword evidence="6 8" id="KW-0408">Iron</keyword>